<accession>A0A6J4UZ78</accession>
<reference evidence="1" key="1">
    <citation type="submission" date="2020-02" db="EMBL/GenBank/DDBJ databases">
        <authorList>
            <person name="Meier V. D."/>
        </authorList>
    </citation>
    <scope>NUCLEOTIDE SEQUENCE</scope>
    <source>
        <strain evidence="1">AVDCRST_MAG43</strain>
    </source>
</reference>
<dbReference type="Pfam" id="PF03966">
    <property type="entry name" value="Trm112p"/>
    <property type="match status" value="1"/>
</dbReference>
<dbReference type="InterPro" id="IPR005651">
    <property type="entry name" value="Trm112-like"/>
</dbReference>
<gene>
    <name evidence="1" type="ORF">AVDCRST_MAG43-2174</name>
</gene>
<evidence type="ECO:0000313" key="1">
    <source>
        <dbReference type="EMBL" id="CAA9564116.1"/>
    </source>
</evidence>
<dbReference type="EMBL" id="CADCWI010000110">
    <property type="protein sequence ID" value="CAA9564116.1"/>
    <property type="molecule type" value="Genomic_DNA"/>
</dbReference>
<name>A0A6J4UZ78_9BACT</name>
<dbReference type="Gene3D" id="2.20.25.10">
    <property type="match status" value="1"/>
</dbReference>
<dbReference type="AlphaFoldDB" id="A0A6J4UZ78"/>
<dbReference type="SUPFAM" id="SSF158997">
    <property type="entry name" value="Trm112p-like"/>
    <property type="match status" value="1"/>
</dbReference>
<sequence>MTMESNTSDAANGSAASLGITSDLLDILVCPVDHGKLEVGAGSLTCTICQRTFTVEDGIPDMVVDVSTEGER</sequence>
<protein>
    <submittedName>
        <fullName evidence="1">Uncharacterized protein</fullName>
    </submittedName>
</protein>
<proteinExistence type="predicted"/>
<organism evidence="1">
    <name type="scientific">uncultured Thermomicrobiales bacterium</name>
    <dbReference type="NCBI Taxonomy" id="1645740"/>
    <lineage>
        <taxon>Bacteria</taxon>
        <taxon>Pseudomonadati</taxon>
        <taxon>Thermomicrobiota</taxon>
        <taxon>Thermomicrobia</taxon>
        <taxon>Thermomicrobiales</taxon>
        <taxon>environmental samples</taxon>
    </lineage>
</organism>